<dbReference type="InterPro" id="IPR037284">
    <property type="entry name" value="SUF_FeS_clus_asmbl_SufBD_sf"/>
</dbReference>
<gene>
    <name evidence="3" type="ORF">CUS_7174</name>
</gene>
<reference evidence="3 4" key="1">
    <citation type="submission" date="2011-02" db="EMBL/GenBank/DDBJ databases">
        <authorList>
            <person name="Nelson K.E."/>
            <person name="Sutton G."/>
            <person name="Torralba M."/>
            <person name="Durkin S."/>
            <person name="Harkins D."/>
            <person name="Montgomery R."/>
            <person name="Ziemer C."/>
            <person name="Klaassens E."/>
            <person name="Ocuiv P."/>
            <person name="Morrison M."/>
        </authorList>
    </citation>
    <scope>NUCLEOTIDE SEQUENCE [LARGE SCALE GENOMIC DNA]</scope>
    <source>
        <strain evidence="3 4">8</strain>
    </source>
</reference>
<evidence type="ECO:0000259" key="2">
    <source>
        <dbReference type="Pfam" id="PF01458"/>
    </source>
</evidence>
<sequence>MEKIILNKLPVPTFGWLKVNSAERDAAAFGTGEEREVLLADGSRAELSGGRSVFEVTAAENEKTSAVIYISGSEGKDLTTNVKAAAGAEVKLVQVYENSGPAIGSVNADIAENAAFELVQLYIGGKDTVSGIYADLAGRNSCFKADIGYLLDGDEKLDINLVASHAGKKSQSEISVKGVMRGSSEKTFRGTIDFLNGSSGAKGAENEEVLLLDETVRNKTVPLILCAEEDVEGSHGASIGRIDEAQIFYMQSRGIPVDKIYELTARSRIAQVVSKISDKDTADRVNAILTGGEEDG</sequence>
<comment type="caution">
    <text evidence="3">The sequence shown here is derived from an EMBL/GenBank/DDBJ whole genome shotgun (WGS) entry which is preliminary data.</text>
</comment>
<evidence type="ECO:0000256" key="1">
    <source>
        <dbReference type="ARBA" id="ARBA00043967"/>
    </source>
</evidence>
<dbReference type="GO" id="GO:0016226">
    <property type="term" value="P:iron-sulfur cluster assembly"/>
    <property type="evidence" value="ECO:0007669"/>
    <property type="project" value="InterPro"/>
</dbReference>
<comment type="similarity">
    <text evidence="1">Belongs to the iron-sulfur cluster assembly SufBD family.</text>
</comment>
<dbReference type="RefSeq" id="WP_002850462.1">
    <property type="nucleotide sequence ID" value="NZ_ADKM02000091.1"/>
</dbReference>
<name>E9SDH8_RUMAL</name>
<dbReference type="PANTHER" id="PTHR30508">
    <property type="entry name" value="FES CLUSTER ASSEMBLY PROTEIN SUF"/>
    <property type="match status" value="1"/>
</dbReference>
<dbReference type="Proteomes" id="UP000004259">
    <property type="component" value="Unassembled WGS sequence"/>
</dbReference>
<protein>
    <submittedName>
        <fullName evidence="3">SufB/sufD domain protein</fullName>
    </submittedName>
</protein>
<keyword evidence="4" id="KW-1185">Reference proteome</keyword>
<feature type="domain" description="SUF system FeS cluster assembly SufBD core" evidence="2">
    <location>
        <begin position="56"/>
        <end position="258"/>
    </location>
</feature>
<dbReference type="Pfam" id="PF01458">
    <property type="entry name" value="SUFBD_core"/>
    <property type="match status" value="1"/>
</dbReference>
<dbReference type="InterPro" id="IPR000825">
    <property type="entry name" value="SUF_FeS_clus_asmbl_SufBD_core"/>
</dbReference>
<dbReference type="SUPFAM" id="SSF101960">
    <property type="entry name" value="Stabilizer of iron transporter SufD"/>
    <property type="match status" value="1"/>
</dbReference>
<organism evidence="3 4">
    <name type="scientific">Ruminococcus albus 8</name>
    <dbReference type="NCBI Taxonomy" id="246199"/>
    <lineage>
        <taxon>Bacteria</taxon>
        <taxon>Bacillati</taxon>
        <taxon>Bacillota</taxon>
        <taxon>Clostridia</taxon>
        <taxon>Eubacteriales</taxon>
        <taxon>Oscillospiraceae</taxon>
        <taxon>Ruminococcus</taxon>
    </lineage>
</organism>
<dbReference type="OrthoDB" id="9803529at2"/>
<dbReference type="AlphaFoldDB" id="E9SDH8"/>
<proteinExistence type="inferred from homology"/>
<dbReference type="eggNOG" id="COG0719">
    <property type="taxonomic scope" value="Bacteria"/>
</dbReference>
<dbReference type="STRING" id="246199.CUS_7174"/>
<accession>E9SDH8</accession>
<evidence type="ECO:0000313" key="3">
    <source>
        <dbReference type="EMBL" id="EGC02568.1"/>
    </source>
</evidence>
<dbReference type="PANTHER" id="PTHR30508:SF1">
    <property type="entry name" value="UPF0051 PROTEIN ABCI8, CHLOROPLASTIC-RELATED"/>
    <property type="match status" value="1"/>
</dbReference>
<dbReference type="InterPro" id="IPR055346">
    <property type="entry name" value="Fe-S_cluster_assembly_SufBD"/>
</dbReference>
<evidence type="ECO:0000313" key="4">
    <source>
        <dbReference type="Proteomes" id="UP000004259"/>
    </source>
</evidence>
<dbReference type="EMBL" id="ADKM02000091">
    <property type="protein sequence ID" value="EGC02568.1"/>
    <property type="molecule type" value="Genomic_DNA"/>
</dbReference>